<dbReference type="EMBL" id="OX365766">
    <property type="protein sequence ID" value="CAI4034292.1"/>
    <property type="molecule type" value="Genomic_DNA"/>
</dbReference>
<evidence type="ECO:0000256" key="12">
    <source>
        <dbReference type="ARBA" id="ARBA00038934"/>
    </source>
</evidence>
<dbReference type="Gene3D" id="3.90.550.10">
    <property type="entry name" value="Spore Coat Polysaccharide Biosynthesis Protein SpsA, Chain A"/>
    <property type="match status" value="1"/>
</dbReference>
<dbReference type="AlphaFoldDB" id="A0AA35IQG0"/>
<keyword evidence="4" id="KW-0963">Cytoplasm</keyword>
<proteinExistence type="inferred from homology"/>
<evidence type="ECO:0000256" key="4">
    <source>
        <dbReference type="ARBA" id="ARBA00022490"/>
    </source>
</evidence>
<comment type="cofactor">
    <cofactor evidence="1">
        <name>Mn(2+)</name>
        <dbReference type="ChEBI" id="CHEBI:29035"/>
    </cofactor>
</comment>
<dbReference type="GO" id="GO:0005978">
    <property type="term" value="P:glycogen biosynthetic process"/>
    <property type="evidence" value="ECO:0007669"/>
    <property type="project" value="UniProtKB-KW"/>
</dbReference>
<reference evidence="16" key="1">
    <citation type="submission" date="2022-10" db="EMBL/GenBank/DDBJ databases">
        <authorList>
            <person name="Byrne P K."/>
        </authorList>
    </citation>
    <scope>NUCLEOTIDE SEQUENCE</scope>
    <source>
        <strain evidence="16">IFO1815</strain>
    </source>
</reference>
<dbReference type="FunFam" id="3.90.550.10:FF:000148">
    <property type="entry name" value="Glg2p"/>
    <property type="match status" value="1"/>
</dbReference>
<dbReference type="CDD" id="cd02537">
    <property type="entry name" value="GT8_Glycogenin"/>
    <property type="match status" value="1"/>
</dbReference>
<evidence type="ECO:0000256" key="5">
    <source>
        <dbReference type="ARBA" id="ARBA00022554"/>
    </source>
</evidence>
<dbReference type="RefSeq" id="XP_056077413.1">
    <property type="nucleotide sequence ID" value="XM_056223390.1"/>
</dbReference>
<dbReference type="GO" id="GO:0005773">
    <property type="term" value="C:vacuole"/>
    <property type="evidence" value="ECO:0007669"/>
    <property type="project" value="UniProtKB-SubCell"/>
</dbReference>
<dbReference type="InterPro" id="IPR002495">
    <property type="entry name" value="Glyco_trans_8"/>
</dbReference>
<keyword evidence="17" id="KW-1185">Reference proteome</keyword>
<dbReference type="InterPro" id="IPR029044">
    <property type="entry name" value="Nucleotide-diphossugar_trans"/>
</dbReference>
<dbReference type="GO" id="GO:0008466">
    <property type="term" value="F:glycogenin glucosyltransferase activity"/>
    <property type="evidence" value="ECO:0007669"/>
    <property type="project" value="UniProtKB-EC"/>
</dbReference>
<keyword evidence="7" id="KW-0479">Metal-binding</keyword>
<comment type="similarity">
    <text evidence="11">Belongs to the glycosyltransferase 8 family. Glycogenin subfamily.</text>
</comment>
<keyword evidence="6" id="KW-0808">Transferase</keyword>
<evidence type="ECO:0000256" key="6">
    <source>
        <dbReference type="ARBA" id="ARBA00022679"/>
    </source>
</evidence>
<gene>
    <name evidence="16" type="primary">SMKI10G0780</name>
    <name evidence="16" type="ORF">SMKI_10G0780</name>
</gene>
<evidence type="ECO:0000313" key="17">
    <source>
        <dbReference type="Proteomes" id="UP001161438"/>
    </source>
</evidence>
<protein>
    <recommendedName>
        <fullName evidence="12">glycogenin glucosyltransferase</fullName>
        <ecNumber evidence="12">2.4.1.186</ecNumber>
    </recommendedName>
</protein>
<accession>A0AA35IQG0</accession>
<organism evidence="16 17">
    <name type="scientific">Saccharomyces mikatae IFO 1815</name>
    <dbReference type="NCBI Taxonomy" id="226126"/>
    <lineage>
        <taxon>Eukaryota</taxon>
        <taxon>Fungi</taxon>
        <taxon>Dikarya</taxon>
        <taxon>Ascomycota</taxon>
        <taxon>Saccharomycotina</taxon>
        <taxon>Saccharomycetes</taxon>
        <taxon>Saccharomycetales</taxon>
        <taxon>Saccharomycetaceae</taxon>
        <taxon>Saccharomyces</taxon>
    </lineage>
</organism>
<dbReference type="InterPro" id="IPR050587">
    <property type="entry name" value="GNT1/Glycosyltrans_8"/>
</dbReference>
<comment type="catalytic activity">
    <reaction evidence="13">
        <text>[1,4-alpha-D-glucosyl](n)-L-tyrosyl-[glycogenin] + UDP-alpha-D-glucose = [1,4-alpha-D-glucosyl](n+1)-L-tyrosyl-[glycogenin] + UDP + H(+)</text>
        <dbReference type="Rhea" id="RHEA:56560"/>
        <dbReference type="Rhea" id="RHEA-COMP:14606"/>
        <dbReference type="Rhea" id="RHEA-COMP:14607"/>
        <dbReference type="ChEBI" id="CHEBI:15378"/>
        <dbReference type="ChEBI" id="CHEBI:58223"/>
        <dbReference type="ChEBI" id="CHEBI:58885"/>
        <dbReference type="ChEBI" id="CHEBI:140574"/>
        <dbReference type="EC" id="2.4.1.186"/>
    </reaction>
</comment>
<dbReference type="GeneID" id="80919109"/>
<comment type="catalytic activity">
    <reaction evidence="14">
        <text>L-tyrosyl-[glycogenin] + UDP-alpha-D-glucose = alpha-D-glucosyl-L-tyrosyl-[glycogenin] + UDP + H(+)</text>
        <dbReference type="Rhea" id="RHEA:23360"/>
        <dbReference type="Rhea" id="RHEA-COMP:14604"/>
        <dbReference type="Rhea" id="RHEA-COMP:14605"/>
        <dbReference type="ChEBI" id="CHEBI:15378"/>
        <dbReference type="ChEBI" id="CHEBI:46858"/>
        <dbReference type="ChEBI" id="CHEBI:58223"/>
        <dbReference type="ChEBI" id="CHEBI:58885"/>
        <dbReference type="ChEBI" id="CHEBI:140573"/>
        <dbReference type="EC" id="2.4.1.186"/>
    </reaction>
</comment>
<keyword evidence="5" id="KW-0926">Vacuole</keyword>
<dbReference type="PANTHER" id="PTHR11183">
    <property type="entry name" value="GLYCOGENIN SUBFAMILY MEMBER"/>
    <property type="match status" value="1"/>
</dbReference>
<keyword evidence="10" id="KW-0464">Manganese</keyword>
<keyword evidence="9" id="KW-0325">Glycoprotein</keyword>
<evidence type="ECO:0000256" key="1">
    <source>
        <dbReference type="ARBA" id="ARBA00001936"/>
    </source>
</evidence>
<comment type="function">
    <text evidence="15">Self-glucosylating initiator of glycogen synthesis. It catalyzes the formation of a short alpha (1,4)-glucosyl chain covalently attached via a glucose 1-O-tyrosyl linkage to internal tyrosine residues and these chains act as primers for the elongation reaction catalyzed by glycogen synthase. Capable of transferring glucosyl residues to unbound acceptors such as free oligoglucans or oligoglucan derivatives.</text>
</comment>
<evidence type="ECO:0000256" key="2">
    <source>
        <dbReference type="ARBA" id="ARBA00004116"/>
    </source>
</evidence>
<dbReference type="SUPFAM" id="SSF53448">
    <property type="entry name" value="Nucleotide-diphospho-sugar transferases"/>
    <property type="match status" value="1"/>
</dbReference>
<name>A0AA35IQG0_SACMI</name>
<dbReference type="GO" id="GO:0046872">
    <property type="term" value="F:metal ion binding"/>
    <property type="evidence" value="ECO:0007669"/>
    <property type="project" value="UniProtKB-KW"/>
</dbReference>
<dbReference type="Pfam" id="PF01501">
    <property type="entry name" value="Glyco_transf_8"/>
    <property type="match status" value="1"/>
</dbReference>
<evidence type="ECO:0000256" key="10">
    <source>
        <dbReference type="ARBA" id="ARBA00023211"/>
    </source>
</evidence>
<evidence type="ECO:0000256" key="13">
    <source>
        <dbReference type="ARBA" id="ARBA00050886"/>
    </source>
</evidence>
<evidence type="ECO:0000256" key="14">
    <source>
        <dbReference type="ARBA" id="ARBA00052293"/>
    </source>
</evidence>
<evidence type="ECO:0000256" key="8">
    <source>
        <dbReference type="ARBA" id="ARBA00023056"/>
    </source>
</evidence>
<evidence type="ECO:0000256" key="9">
    <source>
        <dbReference type="ARBA" id="ARBA00023180"/>
    </source>
</evidence>
<evidence type="ECO:0000313" key="16">
    <source>
        <dbReference type="EMBL" id="CAI4034292.1"/>
    </source>
</evidence>
<comment type="subcellular location">
    <subcellularLocation>
        <location evidence="3">Cytoplasm</location>
    </subcellularLocation>
    <subcellularLocation>
        <location evidence="2">Vacuole</location>
    </subcellularLocation>
</comment>
<dbReference type="Proteomes" id="UP001161438">
    <property type="component" value="Chromosome 10"/>
</dbReference>
<keyword evidence="8" id="KW-0320">Glycogen biosynthesis</keyword>
<evidence type="ECO:0000256" key="11">
    <source>
        <dbReference type="ARBA" id="ARBA00038162"/>
    </source>
</evidence>
<evidence type="ECO:0000256" key="15">
    <source>
        <dbReference type="ARBA" id="ARBA00059480"/>
    </source>
</evidence>
<evidence type="ECO:0000256" key="3">
    <source>
        <dbReference type="ARBA" id="ARBA00004496"/>
    </source>
</evidence>
<evidence type="ECO:0000256" key="7">
    <source>
        <dbReference type="ARBA" id="ARBA00022723"/>
    </source>
</evidence>
<dbReference type="EC" id="2.4.1.186" evidence="12"/>
<sequence length="379" mass="44064">MAGKIAICTLLYSQDYLPGALTLAYQLQRLLKKAVVEFEITVCLLVTRGLFDGFCTQEVTLIRSLFKEIIIIEPLKDQEKCVKNNKANLELLKRPELSHTLLKARLWELVQFDKVLFLDADTLPLDKEFFKILQLYPEQTRFQIAAAPDIGWPDMFNTGVLLLVPDLEMARSLQDFLMKTVSIDGADQGIFNQFFNPICNYSKEILHKISPLMEWIRLPFIYNVTMPNYGYQSSPAIFFFQQHIKLIHFIGTSKPWSHTTIDYENGYFQQWRSTQCDLYNEYHLGDHFSHLQLGNIETDTNFHHESPCLRTLLNQSTRENKNQVNLEVIQTKRIVSSKKDTAKGNLETPISEPQSAFKFDWETTNYLDRVQRAFPRSDT</sequence>